<organism evidence="6">
    <name type="scientific">Halomonas sp. RT37</name>
    <dbReference type="NCBI Taxonomy" id="2950872"/>
    <lineage>
        <taxon>Bacteria</taxon>
        <taxon>Pseudomonadati</taxon>
        <taxon>Pseudomonadota</taxon>
        <taxon>Gammaproteobacteria</taxon>
        <taxon>Oceanospirillales</taxon>
        <taxon>Halomonadaceae</taxon>
        <taxon>Halomonas</taxon>
    </lineage>
</organism>
<dbReference type="InterPro" id="IPR040919">
    <property type="entry name" value="Asparaginase_C"/>
</dbReference>
<dbReference type="InterPro" id="IPR037152">
    <property type="entry name" value="L-asparaginase_N_sf"/>
</dbReference>
<feature type="domain" description="L-asparaginase N-terminal" evidence="4">
    <location>
        <begin position="9"/>
        <end position="199"/>
    </location>
</feature>
<dbReference type="GO" id="GO:0004067">
    <property type="term" value="F:asparaginase activity"/>
    <property type="evidence" value="ECO:0007669"/>
    <property type="project" value="UniProtKB-UniRule"/>
</dbReference>
<protein>
    <submittedName>
        <fullName evidence="6">Asparaginase</fullName>
    </submittedName>
</protein>
<dbReference type="InterPro" id="IPR036152">
    <property type="entry name" value="Asp/glu_Ase-like_sf"/>
</dbReference>
<dbReference type="PROSITE" id="PS51732">
    <property type="entry name" value="ASN_GLN_ASE_3"/>
    <property type="match status" value="1"/>
</dbReference>
<evidence type="ECO:0000259" key="4">
    <source>
        <dbReference type="Pfam" id="PF00710"/>
    </source>
</evidence>
<evidence type="ECO:0000259" key="5">
    <source>
        <dbReference type="Pfam" id="PF17763"/>
    </source>
</evidence>
<accession>A0AAU7KN47</accession>
<evidence type="ECO:0000256" key="3">
    <source>
        <dbReference type="PROSITE-ProRule" id="PRU10100"/>
    </source>
</evidence>
<dbReference type="PRINTS" id="PR00139">
    <property type="entry name" value="ASNGLNASE"/>
</dbReference>
<dbReference type="SMART" id="SM00870">
    <property type="entry name" value="Asparaginase"/>
    <property type="match status" value="1"/>
</dbReference>
<dbReference type="PIRSF" id="PIRSF001220">
    <property type="entry name" value="L-ASNase_gatD"/>
    <property type="match status" value="1"/>
</dbReference>
<feature type="active site" evidence="3">
    <location>
        <position position="97"/>
    </location>
</feature>
<dbReference type="PIRSF" id="PIRSF500176">
    <property type="entry name" value="L_ASNase"/>
    <property type="match status" value="1"/>
</dbReference>
<dbReference type="SUPFAM" id="SSF53774">
    <property type="entry name" value="Glutaminase/Asparaginase"/>
    <property type="match status" value="1"/>
</dbReference>
<sequence>MTHSPLDPVLVIYAGGTIGMIDTPSGLAPGPDMEARVRDALATLPDDRRTALPPFTWIEVDQPIDSSGARPEDWARLAALVAEQANRHRGVVVLHGTDTLAWTASSLAYQLQGIDRPVVVTGSMAPLAQQHSDALYNLESALRYAAMPELQEVAVSFGDKLLRGSRARKWHTREPDAFESPNLDLLGKRHGNDFRLHREHSLEATQRGAPRYELGDYHGLGEQVVRVVLWPGIQPWQLAAWLGDDRVKGALIEVWGGGNVPDDPELGAVLAEASGQGKLLVAISQCPHGTIDIGHYAAGKMLADAEVVSGDDMTPESAYTKLVHLLSLPLSQEQRRRLFRTPLVGERG</sequence>
<dbReference type="InterPro" id="IPR027474">
    <property type="entry name" value="L-asparaginase_N"/>
</dbReference>
<dbReference type="RefSeq" id="WP_124804683.1">
    <property type="nucleotide sequence ID" value="NZ_CP098827.1"/>
</dbReference>
<proteinExistence type="predicted"/>
<dbReference type="PROSITE" id="PS00917">
    <property type="entry name" value="ASN_GLN_ASE_2"/>
    <property type="match status" value="1"/>
</dbReference>
<dbReference type="CDD" id="cd08963">
    <property type="entry name" value="L-asparaginase_I"/>
    <property type="match status" value="1"/>
</dbReference>
<dbReference type="Pfam" id="PF17763">
    <property type="entry name" value="Asparaginase_C"/>
    <property type="match status" value="1"/>
</dbReference>
<evidence type="ECO:0000256" key="1">
    <source>
        <dbReference type="PIRSR" id="PIRSR001220-1"/>
    </source>
</evidence>
<evidence type="ECO:0000256" key="2">
    <source>
        <dbReference type="PIRSR" id="PIRSR001220-2"/>
    </source>
</evidence>
<dbReference type="PANTHER" id="PTHR11707">
    <property type="entry name" value="L-ASPARAGINASE"/>
    <property type="match status" value="1"/>
</dbReference>
<feature type="domain" description="Asparaginase/glutaminase C-terminal" evidence="5">
    <location>
        <begin position="224"/>
        <end position="339"/>
    </location>
</feature>
<dbReference type="Gene3D" id="3.40.50.1170">
    <property type="entry name" value="L-asparaginase, N-terminal domain"/>
    <property type="match status" value="1"/>
</dbReference>
<gene>
    <name evidence="6" type="ORF">NFG58_09105</name>
</gene>
<dbReference type="EMBL" id="CP098827">
    <property type="protein sequence ID" value="XBO72834.1"/>
    <property type="molecule type" value="Genomic_DNA"/>
</dbReference>
<dbReference type="SFLD" id="SFLDS00057">
    <property type="entry name" value="Glutaminase/Asparaginase"/>
    <property type="match status" value="1"/>
</dbReference>
<dbReference type="PANTHER" id="PTHR11707:SF28">
    <property type="entry name" value="60 KDA LYSOPHOSPHOLIPASE"/>
    <property type="match status" value="1"/>
</dbReference>
<name>A0AAU7KN47_9GAMM</name>
<feature type="binding site" evidence="2">
    <location>
        <begin position="97"/>
        <end position="98"/>
    </location>
    <ligand>
        <name>substrate</name>
    </ligand>
</feature>
<dbReference type="InterPro" id="IPR027473">
    <property type="entry name" value="L-asparaginase_C"/>
</dbReference>
<dbReference type="InterPro" id="IPR041725">
    <property type="entry name" value="L-asparaginase_I"/>
</dbReference>
<evidence type="ECO:0000313" key="6">
    <source>
        <dbReference type="EMBL" id="XBO72834.1"/>
    </source>
</evidence>
<dbReference type="InterPro" id="IPR027475">
    <property type="entry name" value="Asparaginase/glutaminase_AS2"/>
</dbReference>
<feature type="binding site" evidence="2">
    <location>
        <position position="66"/>
    </location>
    <ligand>
        <name>substrate</name>
    </ligand>
</feature>
<feature type="active site" description="O-isoaspartyl threonine intermediate" evidence="1">
    <location>
        <position position="17"/>
    </location>
</feature>
<dbReference type="Pfam" id="PF00710">
    <property type="entry name" value="Asparaginase"/>
    <property type="match status" value="1"/>
</dbReference>
<reference evidence="6" key="1">
    <citation type="submission" date="2022-06" db="EMBL/GenBank/DDBJ databases">
        <title>A novel DMS-producing enzyme.</title>
        <authorList>
            <person name="Zhang Y."/>
        </authorList>
    </citation>
    <scope>NUCLEOTIDE SEQUENCE</scope>
    <source>
        <strain evidence="6">RT37</strain>
    </source>
</reference>
<dbReference type="AlphaFoldDB" id="A0AAU7KN47"/>
<dbReference type="Gene3D" id="3.40.50.40">
    <property type="match status" value="1"/>
</dbReference>
<dbReference type="InterPro" id="IPR006034">
    <property type="entry name" value="Asparaginase/glutaminase-like"/>
</dbReference>